<reference evidence="3 4" key="1">
    <citation type="journal article" date="2013" name="Curr. Biol.">
        <title>The Genome of the Foraminiferan Reticulomyxa filosa.</title>
        <authorList>
            <person name="Glockner G."/>
            <person name="Hulsmann N."/>
            <person name="Schleicher M."/>
            <person name="Noegel A.A."/>
            <person name="Eichinger L."/>
            <person name="Gallinger C."/>
            <person name="Pawlowski J."/>
            <person name="Sierra R."/>
            <person name="Euteneuer U."/>
            <person name="Pillet L."/>
            <person name="Moustafa A."/>
            <person name="Platzer M."/>
            <person name="Groth M."/>
            <person name="Szafranski K."/>
            <person name="Schliwa M."/>
        </authorList>
    </citation>
    <scope>NUCLEOTIDE SEQUENCE [LARGE SCALE GENOMIC DNA]</scope>
</reference>
<dbReference type="Proteomes" id="UP000023152">
    <property type="component" value="Unassembled WGS sequence"/>
</dbReference>
<evidence type="ECO:0000313" key="3">
    <source>
        <dbReference type="EMBL" id="ETO31435.1"/>
    </source>
</evidence>
<protein>
    <submittedName>
        <fullName evidence="3">Uncharacterized protein</fullName>
    </submittedName>
</protein>
<keyword evidence="1" id="KW-0175">Coiled coil</keyword>
<dbReference type="AlphaFoldDB" id="X6NYQ8"/>
<feature type="transmembrane region" description="Helical" evidence="2">
    <location>
        <begin position="101"/>
        <end position="125"/>
    </location>
</feature>
<evidence type="ECO:0000313" key="4">
    <source>
        <dbReference type="Proteomes" id="UP000023152"/>
    </source>
</evidence>
<comment type="caution">
    <text evidence="3">The sequence shown here is derived from an EMBL/GenBank/DDBJ whole genome shotgun (WGS) entry which is preliminary data.</text>
</comment>
<feature type="coiled-coil region" evidence="1">
    <location>
        <begin position="62"/>
        <end position="101"/>
    </location>
</feature>
<evidence type="ECO:0000256" key="1">
    <source>
        <dbReference type="SAM" id="Coils"/>
    </source>
</evidence>
<evidence type="ECO:0000256" key="2">
    <source>
        <dbReference type="SAM" id="Phobius"/>
    </source>
</evidence>
<dbReference type="Gene3D" id="3.30.720.50">
    <property type="match status" value="1"/>
</dbReference>
<keyword evidence="2" id="KW-0472">Membrane</keyword>
<keyword evidence="2" id="KW-0812">Transmembrane</keyword>
<accession>X6NYQ8</accession>
<keyword evidence="4" id="KW-1185">Reference proteome</keyword>
<dbReference type="EMBL" id="ASPP01004939">
    <property type="protein sequence ID" value="ETO31435.1"/>
    <property type="molecule type" value="Genomic_DNA"/>
</dbReference>
<dbReference type="InterPro" id="IPR037197">
    <property type="entry name" value="WWE_dom_sf"/>
</dbReference>
<organism evidence="3 4">
    <name type="scientific">Reticulomyxa filosa</name>
    <dbReference type="NCBI Taxonomy" id="46433"/>
    <lineage>
        <taxon>Eukaryota</taxon>
        <taxon>Sar</taxon>
        <taxon>Rhizaria</taxon>
        <taxon>Retaria</taxon>
        <taxon>Foraminifera</taxon>
        <taxon>Monothalamids</taxon>
        <taxon>Reticulomyxidae</taxon>
        <taxon>Reticulomyxa</taxon>
    </lineage>
</organism>
<gene>
    <name evidence="3" type="ORF">RFI_05683</name>
</gene>
<sequence length="288" mass="34666">MLQLKRRWGGTFCKISIERLWNPCYEHARRQLQLITTALKKHLRDLVKHLFVLMSLLALNYLDFEEEVKKELERTQKTKELEKYRQLYQSLEKSMQQLINISWVCVCPFFGFIFLSLYIFCLFVFQKEWKDDNDDYTPYSEDITKKLESANVGDIISLEHGQHKYELKKTSKTTAIQENLVTKKQRDVIRKESSKNQEETNSYPKWWVPQLNSKKDIYIKADINKNEEARNAVAEFQRTMKSHSSKYEIVDVFFVQNEEMWKHHTALESFALIFFDISFYKKKNQDFY</sequence>
<name>X6NYQ8_RETFI</name>
<feature type="coiled-coil region" evidence="1">
    <location>
        <begin position="219"/>
        <end position="246"/>
    </location>
</feature>
<proteinExistence type="predicted"/>
<keyword evidence="2" id="KW-1133">Transmembrane helix</keyword>